<protein>
    <submittedName>
        <fullName evidence="2">Uncharacterized protein</fullName>
    </submittedName>
</protein>
<feature type="region of interest" description="Disordered" evidence="1">
    <location>
        <begin position="19"/>
        <end position="53"/>
    </location>
</feature>
<evidence type="ECO:0000313" key="3">
    <source>
        <dbReference type="Proteomes" id="UP000652761"/>
    </source>
</evidence>
<proteinExistence type="predicted"/>
<dbReference type="EMBL" id="NMUH01007162">
    <property type="protein sequence ID" value="MQM16773.1"/>
    <property type="molecule type" value="Genomic_DNA"/>
</dbReference>
<evidence type="ECO:0000313" key="2">
    <source>
        <dbReference type="EMBL" id="MQM16773.1"/>
    </source>
</evidence>
<sequence>MALKTAFIVESEFEDYMKNKETNGGKKKNVYNKETKGQKRKVDSTKQQGEQKKSWPVCVQCGGRHPDDECWKVAGKCYGCVQVQVSKFKLKVKMLRLKVS</sequence>
<name>A0A843XBU7_COLES</name>
<feature type="compositionally biased region" description="Basic and acidic residues" evidence="1">
    <location>
        <begin position="31"/>
        <end position="53"/>
    </location>
</feature>
<dbReference type="AlphaFoldDB" id="A0A843XBU7"/>
<comment type="caution">
    <text evidence="2">The sequence shown here is derived from an EMBL/GenBank/DDBJ whole genome shotgun (WGS) entry which is preliminary data.</text>
</comment>
<accession>A0A843XBU7</accession>
<dbReference type="Proteomes" id="UP000652761">
    <property type="component" value="Unassembled WGS sequence"/>
</dbReference>
<keyword evidence="3" id="KW-1185">Reference proteome</keyword>
<organism evidence="2 3">
    <name type="scientific">Colocasia esculenta</name>
    <name type="common">Wild taro</name>
    <name type="synonym">Arum esculentum</name>
    <dbReference type="NCBI Taxonomy" id="4460"/>
    <lineage>
        <taxon>Eukaryota</taxon>
        <taxon>Viridiplantae</taxon>
        <taxon>Streptophyta</taxon>
        <taxon>Embryophyta</taxon>
        <taxon>Tracheophyta</taxon>
        <taxon>Spermatophyta</taxon>
        <taxon>Magnoliopsida</taxon>
        <taxon>Liliopsida</taxon>
        <taxon>Araceae</taxon>
        <taxon>Aroideae</taxon>
        <taxon>Colocasieae</taxon>
        <taxon>Colocasia</taxon>
    </lineage>
</organism>
<reference evidence="2" key="1">
    <citation type="submission" date="2017-07" db="EMBL/GenBank/DDBJ databases">
        <title>Taro Niue Genome Assembly and Annotation.</title>
        <authorList>
            <person name="Atibalentja N."/>
            <person name="Keating K."/>
            <person name="Fields C.J."/>
        </authorList>
    </citation>
    <scope>NUCLEOTIDE SEQUENCE</scope>
    <source>
        <strain evidence="2">Niue_2</strain>
        <tissue evidence="2">Leaf</tissue>
    </source>
</reference>
<evidence type="ECO:0000256" key="1">
    <source>
        <dbReference type="SAM" id="MobiDB-lite"/>
    </source>
</evidence>
<gene>
    <name evidence="2" type="ORF">Taro_049734</name>
</gene>